<reference evidence="3" key="1">
    <citation type="submission" date="2017-08" db="EMBL/GenBank/DDBJ databases">
        <authorList>
            <person name="Alvarez-Ponce D."/>
            <person name="Weitzman C.L."/>
            <person name="Tillett R.L."/>
            <person name="Sandmeier F.C."/>
            <person name="Tracy C.R."/>
        </authorList>
    </citation>
    <scope>NUCLEOTIDE SEQUENCE [LARGE SCALE GENOMIC DNA]</scope>
    <source>
        <strain evidence="3">723</strain>
    </source>
</reference>
<name>A0A269THM7_9BACT</name>
<evidence type="ECO:0000313" key="2">
    <source>
        <dbReference type="EMBL" id="PAK20897.1"/>
    </source>
</evidence>
<feature type="signal peptide" evidence="1">
    <location>
        <begin position="1"/>
        <end position="23"/>
    </location>
</feature>
<evidence type="ECO:0000313" key="3">
    <source>
        <dbReference type="Proteomes" id="UP000216943"/>
    </source>
</evidence>
<proteinExistence type="predicted"/>
<dbReference type="EMBL" id="NQNY01000021">
    <property type="protein sequence ID" value="PAK20897.1"/>
    <property type="molecule type" value="Genomic_DNA"/>
</dbReference>
<evidence type="ECO:0008006" key="4">
    <source>
        <dbReference type="Google" id="ProtNLM"/>
    </source>
</evidence>
<evidence type="ECO:0000256" key="1">
    <source>
        <dbReference type="SAM" id="SignalP"/>
    </source>
</evidence>
<accession>A0A269THM7</accession>
<dbReference type="RefSeq" id="WP_095335204.1">
    <property type="nucleotide sequence ID" value="NZ_NQNY01000021.1"/>
</dbReference>
<feature type="chain" id="PRO_5012153625" description="Lipoprotein" evidence="1">
    <location>
        <begin position="24"/>
        <end position="359"/>
    </location>
</feature>
<dbReference type="PROSITE" id="PS51257">
    <property type="entry name" value="PROKAR_LIPOPROTEIN"/>
    <property type="match status" value="1"/>
</dbReference>
<gene>
    <name evidence="2" type="ORF">CJJ23_04790</name>
</gene>
<organism evidence="2 3">
    <name type="scientific">Mycoplasmopsis agassizii</name>
    <dbReference type="NCBI Taxonomy" id="33922"/>
    <lineage>
        <taxon>Bacteria</taxon>
        <taxon>Bacillati</taxon>
        <taxon>Mycoplasmatota</taxon>
        <taxon>Mycoplasmoidales</taxon>
        <taxon>Metamycoplasmataceae</taxon>
        <taxon>Mycoplasmopsis</taxon>
    </lineage>
</organism>
<comment type="caution">
    <text evidence="2">The sequence shown here is derived from an EMBL/GenBank/DDBJ whole genome shotgun (WGS) entry which is preliminary data.</text>
</comment>
<dbReference type="Proteomes" id="UP000216943">
    <property type="component" value="Unassembled WGS sequence"/>
</dbReference>
<keyword evidence="1" id="KW-0732">Signal</keyword>
<sequence length="359" mass="43235">MKRKYFLFSVTSLSIGFLITAVACSTETPKNPEPVPPRNLPYPAKPIEKSPPFPEIKKPWLEWYKQDSRIFEMLTNNDKPYLKLSTWNYKYFTFSDFYWLFPTYLVGKKFPNKSQIYHNAKNPGWFIRDWVHSPESKNNESYSKRFSLKHNWKYGKWLDETSIVWPGFDPELMVWDFSDQKSYPDYLKTISLLKNENDLKKSLRLDDEDQNKYINYFKRIHSDNWYVNNPKITISDEELLKKYMPWSDNFNFESIKSKLDFNNYDYLFAKDLYAFPYNFEGDDWNRGINIMNYDVEPESKTLKLNLAVEFDKSCNGNYCIDYSYKRGWNRLNSLLIPIKKNSIQSFNMNDWNLEIVTYR</sequence>
<dbReference type="AlphaFoldDB" id="A0A269THM7"/>
<protein>
    <recommendedName>
        <fullName evidence="4">Lipoprotein</fullName>
    </recommendedName>
</protein>